<comment type="caution">
    <text evidence="2">The sequence shown here is derived from an EMBL/GenBank/DDBJ whole genome shotgun (WGS) entry which is preliminary data.</text>
</comment>
<gene>
    <name evidence="2" type="ORF">QE375_000136</name>
</gene>
<sequence length="125" mass="12984">MTDELVRLANAVLWPGFLGTEAPDWLLAELRDGLAGAVYFSQNVGDGLPALSDEILRANPDALIGIDEEGGNVTRLESATGSPPSRGPPSSASSTMSMRRGTPVRSSPDGSPRSASTWCSGPSPM</sequence>
<evidence type="ECO:0000313" key="2">
    <source>
        <dbReference type="EMBL" id="MDR6140582.1"/>
    </source>
</evidence>
<name>A0ABU1HKM5_9MICO</name>
<proteinExistence type="predicted"/>
<feature type="region of interest" description="Disordered" evidence="1">
    <location>
        <begin position="67"/>
        <end position="125"/>
    </location>
</feature>
<feature type="compositionally biased region" description="Low complexity" evidence="1">
    <location>
        <begin position="78"/>
        <end position="101"/>
    </location>
</feature>
<evidence type="ECO:0000313" key="3">
    <source>
        <dbReference type="Proteomes" id="UP001249291"/>
    </source>
</evidence>
<accession>A0ABU1HKM5</accession>
<dbReference type="Proteomes" id="UP001249291">
    <property type="component" value="Unassembled WGS sequence"/>
</dbReference>
<reference evidence="2 3" key="1">
    <citation type="submission" date="2023-08" db="EMBL/GenBank/DDBJ databases">
        <title>Functional and genomic diversity of the sorghum phyllosphere microbiome.</title>
        <authorList>
            <person name="Shade A."/>
        </authorList>
    </citation>
    <scope>NUCLEOTIDE SEQUENCE [LARGE SCALE GENOMIC DNA]</scope>
    <source>
        <strain evidence="2 3">SORGH_AS_0445</strain>
    </source>
</reference>
<dbReference type="RefSeq" id="WP_309686341.1">
    <property type="nucleotide sequence ID" value="NZ_JAVIZQ010000001.1"/>
</dbReference>
<feature type="compositionally biased region" description="Polar residues" evidence="1">
    <location>
        <begin position="104"/>
        <end position="125"/>
    </location>
</feature>
<dbReference type="EMBL" id="JAVIZQ010000001">
    <property type="protein sequence ID" value="MDR6140582.1"/>
    <property type="molecule type" value="Genomic_DNA"/>
</dbReference>
<organism evidence="2 3">
    <name type="scientific">Microbacterium foliorum</name>
    <dbReference type="NCBI Taxonomy" id="104336"/>
    <lineage>
        <taxon>Bacteria</taxon>
        <taxon>Bacillati</taxon>
        <taxon>Actinomycetota</taxon>
        <taxon>Actinomycetes</taxon>
        <taxon>Micrococcales</taxon>
        <taxon>Microbacteriaceae</taxon>
        <taxon>Microbacterium</taxon>
    </lineage>
</organism>
<evidence type="ECO:0000256" key="1">
    <source>
        <dbReference type="SAM" id="MobiDB-lite"/>
    </source>
</evidence>
<protein>
    <submittedName>
        <fullName evidence="2">Beta-glucosidase-like glycosyl hydrolase</fullName>
    </submittedName>
</protein>
<keyword evidence="3" id="KW-1185">Reference proteome</keyword>